<accession>Q46SZ0</accession>
<dbReference type="Pfam" id="PF02585">
    <property type="entry name" value="PIG-L"/>
    <property type="match status" value="1"/>
</dbReference>
<dbReference type="Gene3D" id="3.40.50.10320">
    <property type="entry name" value="LmbE-like"/>
    <property type="match status" value="1"/>
</dbReference>
<dbReference type="KEGG" id="reu:Reut_B4392"/>
<dbReference type="HOGENOM" id="CLU_082131_2_0_4"/>
<dbReference type="STRING" id="264198.Reut_B4392"/>
<gene>
    <name evidence="1" type="ordered locus">Reut_B4392</name>
</gene>
<dbReference type="OrthoDB" id="116799at2"/>
<sequence>MPTSHAPERMTILSPHLDDAVFSCGCLIAAVRNPNVLTVFAGLPSPDMEPPEWDRAAGFGSAREAVLSRRHEDARALGQLGGHPLWLDLLDSQYRHPYTIEAVAERIRVCQILQESRTVIAPMGLFHSDHILTHAASLSLCRPALAMAGDHDSDDTGAEPQQWLFYEDAIYRRLPGLVQSQLAAWRQEGLIATPVYFATAPFLPRKMEAVKAYVSQLPLFSASQIADIGAPERYWSLAFAGRSQT</sequence>
<proteinExistence type="predicted"/>
<evidence type="ECO:0008006" key="2">
    <source>
        <dbReference type="Google" id="ProtNLM"/>
    </source>
</evidence>
<dbReference type="eggNOG" id="COG2120">
    <property type="taxonomic scope" value="Bacteria"/>
</dbReference>
<evidence type="ECO:0000313" key="1">
    <source>
        <dbReference type="EMBL" id="AAZ63744.1"/>
    </source>
</evidence>
<dbReference type="EMBL" id="CP000091">
    <property type="protein sequence ID" value="AAZ63744.1"/>
    <property type="molecule type" value="Genomic_DNA"/>
</dbReference>
<dbReference type="InterPro" id="IPR003737">
    <property type="entry name" value="GlcNAc_PI_deacetylase-related"/>
</dbReference>
<dbReference type="InterPro" id="IPR024078">
    <property type="entry name" value="LmbE-like_dom_sf"/>
</dbReference>
<dbReference type="SUPFAM" id="SSF102588">
    <property type="entry name" value="LmbE-like"/>
    <property type="match status" value="1"/>
</dbReference>
<dbReference type="AlphaFoldDB" id="Q46SZ0"/>
<reference evidence="1" key="1">
    <citation type="submission" date="2005-08" db="EMBL/GenBank/DDBJ databases">
        <title>Complete sequence of chromosome 2 of Ralstonia eutropha JMP134.</title>
        <authorList>
            <person name="Copeland A."/>
            <person name="Lucas S."/>
            <person name="Lapidus A."/>
            <person name="Barry K."/>
            <person name="Detter J.C."/>
            <person name="Glavina T."/>
            <person name="Hammon N."/>
            <person name="Israni S."/>
            <person name="Pitluck S."/>
            <person name="Goltsman E."/>
            <person name="Martinez M."/>
            <person name="Schmutz J."/>
            <person name="Larimer F."/>
            <person name="Land M."/>
            <person name="Lykidis A."/>
            <person name="Richardson P."/>
        </authorList>
    </citation>
    <scope>NUCLEOTIDE SEQUENCE [LARGE SCALE GENOMIC DNA]</scope>
    <source>
        <strain evidence="1">JMP134</strain>
    </source>
</reference>
<organism evidence="1">
    <name type="scientific">Cupriavidus pinatubonensis (strain JMP 134 / LMG 1197)</name>
    <name type="common">Cupriavidus necator (strain JMP 134)</name>
    <dbReference type="NCBI Taxonomy" id="264198"/>
    <lineage>
        <taxon>Bacteria</taxon>
        <taxon>Pseudomonadati</taxon>
        <taxon>Pseudomonadota</taxon>
        <taxon>Betaproteobacteria</taxon>
        <taxon>Burkholderiales</taxon>
        <taxon>Burkholderiaceae</taxon>
        <taxon>Cupriavidus</taxon>
    </lineage>
</organism>
<name>Q46SZ0_CUPPJ</name>
<protein>
    <recommendedName>
        <fullName evidence="2">LmbE-like protein</fullName>
    </recommendedName>
</protein>